<feature type="domain" description="FAS1" evidence="3">
    <location>
        <begin position="82"/>
        <end position="225"/>
    </location>
</feature>
<name>A0A061RJF2_9CHLO</name>
<feature type="signal peptide" evidence="2">
    <location>
        <begin position="1"/>
        <end position="27"/>
    </location>
</feature>
<dbReference type="PANTHER" id="PTHR10900">
    <property type="entry name" value="PERIOSTIN-RELATED"/>
    <property type="match status" value="1"/>
</dbReference>
<feature type="chain" id="PRO_5001609733" description="FAS1 domain-containing protein" evidence="2">
    <location>
        <begin position="28"/>
        <end position="279"/>
    </location>
</feature>
<gene>
    <name evidence="4" type="ORF">TSPGSL018_3116</name>
</gene>
<dbReference type="AlphaFoldDB" id="A0A061RJF2"/>
<dbReference type="Gene3D" id="2.30.180.10">
    <property type="entry name" value="FAS1 domain"/>
    <property type="match status" value="1"/>
</dbReference>
<dbReference type="InterPro" id="IPR036378">
    <property type="entry name" value="FAS1_dom_sf"/>
</dbReference>
<keyword evidence="2" id="KW-0732">Signal</keyword>
<evidence type="ECO:0000256" key="1">
    <source>
        <dbReference type="SAM" id="MobiDB-lite"/>
    </source>
</evidence>
<evidence type="ECO:0000259" key="3">
    <source>
        <dbReference type="PROSITE" id="PS50213"/>
    </source>
</evidence>
<sequence length="279" mass="29298">MRPSSCVPTRRTVVVALLILCITPTLSQQEDQPNDAEGAEPVTPGGASTTNGSGEPDGVVSETMSGMLDEAARGQGRRGLSCRSVAAALQTYDFLSTFRAVARAAGLFGALQSRNLTATVLVPTNSAFTAALETLNVTTEEILEQPLLLRRVLQLHIIPVPLSEQVIRRQNPITVPTLDFGSFLQVTRVGGETLISNNESTARVVDVDVPNICPPARVLVIDAVMIPPGLQLPPRPAAPAAPTAAGFPFPFPPFFTPGGATTPGPFGPFAPFFPGFFGA</sequence>
<feature type="non-terminal residue" evidence="4">
    <location>
        <position position="279"/>
    </location>
</feature>
<proteinExistence type="predicted"/>
<dbReference type="EMBL" id="GBEZ01015240">
    <property type="protein sequence ID" value="JAC70904.1"/>
    <property type="molecule type" value="Transcribed_RNA"/>
</dbReference>
<organism evidence="4">
    <name type="scientific">Tetraselmis sp. GSL018</name>
    <dbReference type="NCBI Taxonomy" id="582737"/>
    <lineage>
        <taxon>Eukaryota</taxon>
        <taxon>Viridiplantae</taxon>
        <taxon>Chlorophyta</taxon>
        <taxon>core chlorophytes</taxon>
        <taxon>Chlorodendrophyceae</taxon>
        <taxon>Chlorodendrales</taxon>
        <taxon>Chlorodendraceae</taxon>
        <taxon>Tetraselmis</taxon>
    </lineage>
</organism>
<accession>A0A061RJF2</accession>
<evidence type="ECO:0000313" key="4">
    <source>
        <dbReference type="EMBL" id="JAC70904.1"/>
    </source>
</evidence>
<feature type="region of interest" description="Disordered" evidence="1">
    <location>
        <begin position="29"/>
        <end position="61"/>
    </location>
</feature>
<dbReference type="InterPro" id="IPR050904">
    <property type="entry name" value="Adhesion/Biosynth-related"/>
</dbReference>
<dbReference type="PANTHER" id="PTHR10900:SF77">
    <property type="entry name" value="FI19380P1"/>
    <property type="match status" value="1"/>
</dbReference>
<dbReference type="InterPro" id="IPR000782">
    <property type="entry name" value="FAS1_domain"/>
</dbReference>
<dbReference type="PROSITE" id="PS50213">
    <property type="entry name" value="FAS1"/>
    <property type="match status" value="1"/>
</dbReference>
<reference evidence="4" key="1">
    <citation type="submission" date="2014-05" db="EMBL/GenBank/DDBJ databases">
        <title>The transcriptome of the halophilic microalga Tetraselmis sp. GSL018 isolated from the Great Salt Lake, Utah.</title>
        <authorList>
            <person name="Jinkerson R.E."/>
            <person name="D'Adamo S."/>
            <person name="Posewitz M.C."/>
        </authorList>
    </citation>
    <scope>NUCLEOTIDE SEQUENCE</scope>
    <source>
        <strain evidence="4">GSL018</strain>
    </source>
</reference>
<dbReference type="SUPFAM" id="SSF82153">
    <property type="entry name" value="FAS1 domain"/>
    <property type="match status" value="1"/>
</dbReference>
<protein>
    <recommendedName>
        <fullName evidence="3">FAS1 domain-containing protein</fullName>
    </recommendedName>
</protein>
<evidence type="ECO:0000256" key="2">
    <source>
        <dbReference type="SAM" id="SignalP"/>
    </source>
</evidence>
<dbReference type="SMART" id="SM00554">
    <property type="entry name" value="FAS1"/>
    <property type="match status" value="1"/>
</dbReference>
<dbReference type="Pfam" id="PF02469">
    <property type="entry name" value="Fasciclin"/>
    <property type="match status" value="1"/>
</dbReference>